<evidence type="ECO:0000256" key="1">
    <source>
        <dbReference type="SAM" id="Phobius"/>
    </source>
</evidence>
<dbReference type="KEGG" id="wna:KA717_19270"/>
<dbReference type="InterPro" id="IPR007893">
    <property type="entry name" value="Spore_coat_U/FanG"/>
</dbReference>
<accession>A0A977L2K1</accession>
<dbReference type="Pfam" id="PF05229">
    <property type="entry name" value="SCPU"/>
    <property type="match status" value="1"/>
</dbReference>
<name>A0A977L2K1_9CYAN</name>
<evidence type="ECO:0000313" key="3">
    <source>
        <dbReference type="EMBL" id="UXE64426.1"/>
    </source>
</evidence>
<organism evidence="3">
    <name type="scientific">Woronichinia naegeliana WA131</name>
    <dbReference type="NCBI Taxonomy" id="2824559"/>
    <lineage>
        <taxon>Bacteria</taxon>
        <taxon>Bacillati</taxon>
        <taxon>Cyanobacteriota</taxon>
        <taxon>Cyanophyceae</taxon>
        <taxon>Synechococcales</taxon>
        <taxon>Coelosphaeriaceae</taxon>
        <taxon>Woronichinia</taxon>
    </lineage>
</organism>
<proteinExistence type="predicted"/>
<dbReference type="EMBL" id="CP073041">
    <property type="protein sequence ID" value="UXE64426.1"/>
    <property type="molecule type" value="Genomic_DNA"/>
</dbReference>
<feature type="transmembrane region" description="Helical" evidence="1">
    <location>
        <begin position="12"/>
        <end position="29"/>
    </location>
</feature>
<dbReference type="AlphaFoldDB" id="A0A977L2K1"/>
<dbReference type="SMART" id="SM00972">
    <property type="entry name" value="SCPU"/>
    <property type="match status" value="1"/>
</dbReference>
<dbReference type="InterPro" id="IPR053167">
    <property type="entry name" value="Spore_coat_component"/>
</dbReference>
<sequence>MTNKIIAKSANSGGLAIFIYSLIAFYSLLTTFDAVSKTAIAGSCTITNVVGVTFGSYDVFSNMPTDAVGNVTYRCIDLGTDLITIDLNKGNSNSYNSRTLKSGDDALNYNLYLDSGKNIIWGNGTESSSHYGPLNPTNNSDVMVSIYGRIPAQQTRTKSGNYSDTITITIFFSVI</sequence>
<gene>
    <name evidence="3" type="ORF">KA717_19270</name>
</gene>
<keyword evidence="1" id="KW-0472">Membrane</keyword>
<reference evidence="3" key="1">
    <citation type="submission" date="2021-04" db="EMBL/GenBank/DDBJ databases">
        <title>Genome sequence of Woronichinia naegeliana from Washington state freshwater lake bloom.</title>
        <authorList>
            <person name="Dreher T.W."/>
        </authorList>
    </citation>
    <scope>NUCLEOTIDE SEQUENCE</scope>
    <source>
        <strain evidence="3">WA131</strain>
    </source>
</reference>
<protein>
    <submittedName>
        <fullName evidence="3">Spore coat U domain-containing protein</fullName>
    </submittedName>
</protein>
<evidence type="ECO:0000259" key="2">
    <source>
        <dbReference type="Pfam" id="PF05229"/>
    </source>
</evidence>
<keyword evidence="1" id="KW-1133">Transmembrane helix</keyword>
<keyword evidence="1" id="KW-0812">Transmembrane</keyword>
<feature type="domain" description="Spore coat protein U/FanG" evidence="2">
    <location>
        <begin position="36"/>
        <end position="169"/>
    </location>
</feature>
<dbReference type="Proteomes" id="UP001065613">
    <property type="component" value="Chromosome"/>
</dbReference>
<dbReference type="PANTHER" id="PTHR37089">
    <property type="entry name" value="PROTEIN U-RELATED"/>
    <property type="match status" value="1"/>
</dbReference>
<dbReference type="PANTHER" id="PTHR37089:SF3">
    <property type="entry name" value="EXPORTED PROTEIN"/>
    <property type="match status" value="1"/>
</dbReference>